<evidence type="ECO:0000313" key="2">
    <source>
        <dbReference type="EMBL" id="OAA34131.1"/>
    </source>
</evidence>
<dbReference type="GeneID" id="30026319"/>
<evidence type="ECO:0000256" key="1">
    <source>
        <dbReference type="SAM" id="MobiDB-lite"/>
    </source>
</evidence>
<comment type="caution">
    <text evidence="2">The sequence shown here is derived from an EMBL/GenBank/DDBJ whole genome shotgun (WGS) entry which is preliminary data.</text>
</comment>
<feature type="compositionally biased region" description="Basic residues" evidence="1">
    <location>
        <begin position="10"/>
        <end position="19"/>
    </location>
</feature>
<dbReference type="STRING" id="1081104.A0A166VXB8"/>
<evidence type="ECO:0000313" key="3">
    <source>
        <dbReference type="Proteomes" id="UP000076744"/>
    </source>
</evidence>
<dbReference type="EMBL" id="AZHB01000164">
    <property type="protein sequence ID" value="OAA34131.1"/>
    <property type="molecule type" value="Genomic_DNA"/>
</dbReference>
<feature type="region of interest" description="Disordered" evidence="1">
    <location>
        <begin position="62"/>
        <end position="82"/>
    </location>
</feature>
<proteinExistence type="predicted"/>
<dbReference type="AlphaFoldDB" id="A0A166VXB8"/>
<name>A0A166VXB8_CORFA</name>
<dbReference type="Proteomes" id="UP000076744">
    <property type="component" value="Unassembled WGS sequence"/>
</dbReference>
<keyword evidence="3" id="KW-1185">Reference proteome</keyword>
<feature type="region of interest" description="Disordered" evidence="1">
    <location>
        <begin position="202"/>
        <end position="273"/>
    </location>
</feature>
<protein>
    <submittedName>
        <fullName evidence="2">Uncharacterized protein</fullName>
    </submittedName>
</protein>
<organism evidence="2 3">
    <name type="scientific">Cordyceps fumosorosea (strain ARSEF 2679)</name>
    <name type="common">Isaria fumosorosea</name>
    <dbReference type="NCBI Taxonomy" id="1081104"/>
    <lineage>
        <taxon>Eukaryota</taxon>
        <taxon>Fungi</taxon>
        <taxon>Dikarya</taxon>
        <taxon>Ascomycota</taxon>
        <taxon>Pezizomycotina</taxon>
        <taxon>Sordariomycetes</taxon>
        <taxon>Hypocreomycetidae</taxon>
        <taxon>Hypocreales</taxon>
        <taxon>Cordycipitaceae</taxon>
        <taxon>Cordyceps</taxon>
    </lineage>
</organism>
<dbReference type="OrthoDB" id="5153449at2759"/>
<sequence>MARQLPKIQAHFRTRHGWKNSRNAGRPDLKRKRSPADEEGGVNVADTPIELHWRENVPNRKLPTLARRRSDAEPMREDDQTTNDTSRLIRCWLVTSKLNSYQANAFSVMTEPSTRYRYRQTWKKFIAFVVREWLLPSRIRRQVKVALSLEIQREIQLLWEHQLWNTPDMTTGKWPNILDRRYSLDVQHIPTLEKDVNTAEYDMEPEGNTVDDSGYNSAEETDWESDTSATEYNSEADEDKWPCTVQPEKSSRNHEHRTRCGSTVLEDQRRSSS</sequence>
<reference evidence="2 3" key="1">
    <citation type="journal article" date="2016" name="Genome Biol. Evol.">
        <title>Divergent and convergent evolution of fungal pathogenicity.</title>
        <authorList>
            <person name="Shang Y."/>
            <person name="Xiao G."/>
            <person name="Zheng P."/>
            <person name="Cen K."/>
            <person name="Zhan S."/>
            <person name="Wang C."/>
        </authorList>
    </citation>
    <scope>NUCLEOTIDE SEQUENCE [LARGE SCALE GENOMIC DNA]</scope>
    <source>
        <strain evidence="2 3">ARSEF 2679</strain>
    </source>
</reference>
<dbReference type="RefSeq" id="XP_018699187.1">
    <property type="nucleotide sequence ID" value="XM_018853624.1"/>
</dbReference>
<feature type="region of interest" description="Disordered" evidence="1">
    <location>
        <begin position="1"/>
        <end position="43"/>
    </location>
</feature>
<gene>
    <name evidence="2" type="ORF">ISF_10027</name>
</gene>
<feature type="compositionally biased region" description="Basic and acidic residues" evidence="1">
    <location>
        <begin position="68"/>
        <end position="79"/>
    </location>
</feature>
<accession>A0A166VXB8</accession>